<keyword evidence="5 8" id="KW-0799">Topoisomerase</keyword>
<dbReference type="Gene3D" id="3.30.1360.40">
    <property type="match status" value="1"/>
</dbReference>
<dbReference type="PROSITE" id="PS52040">
    <property type="entry name" value="TOPO_IIA"/>
    <property type="match status" value="1"/>
</dbReference>
<evidence type="ECO:0000313" key="13">
    <source>
        <dbReference type="EMBL" id="RYC73888.1"/>
    </source>
</evidence>
<reference evidence="13 14" key="1">
    <citation type="journal article" date="2018" name="bioRxiv">
        <title>Evidence of independent acquisition and adaption of ultra-small bacteria to human hosts across the highly diverse yet reduced genomes of the phylum Saccharibacteria.</title>
        <authorList>
            <person name="McLean J.S."/>
            <person name="Bor B."/>
            <person name="To T.T."/>
            <person name="Liu Q."/>
            <person name="Kearns K.A."/>
            <person name="Solden L.M."/>
            <person name="Wrighton K.C."/>
            <person name="He X."/>
            <person name="Shi W."/>
        </authorList>
    </citation>
    <scope>NUCLEOTIDE SEQUENCE [LARGE SCALE GENOMIC DNA]</scope>
    <source>
        <strain evidence="13 14">TM7_KMM_G3_1_HOT_351</strain>
    </source>
</reference>
<comment type="caution">
    <text evidence="13">The sequence shown here is derived from an EMBL/GenBank/DDBJ whole genome shotgun (WGS) entry which is preliminary data.</text>
</comment>
<feature type="short sequence motif" description="GyrA-box" evidence="8">
    <location>
        <begin position="599"/>
        <end position="605"/>
    </location>
</feature>
<comment type="subunit">
    <text evidence="8">Heterotetramer, composed of two GyrA and two GyrB chains. In the heterotetramer, GyrA contains the active site tyrosine that forms a transient covalent intermediate with DNA, while GyrB binds cofactors and catalyzes ATP hydrolysis.</text>
</comment>
<evidence type="ECO:0000256" key="1">
    <source>
        <dbReference type="ARBA" id="ARBA00000185"/>
    </source>
</evidence>
<evidence type="ECO:0000259" key="12">
    <source>
        <dbReference type="PROSITE" id="PS52040"/>
    </source>
</evidence>
<dbReference type="HAMAP" id="MF_01897">
    <property type="entry name" value="GyrA"/>
    <property type="match status" value="1"/>
</dbReference>
<feature type="region of interest" description="Disordered" evidence="11">
    <location>
        <begin position="1"/>
        <end position="67"/>
    </location>
</feature>
<accession>A0ABY0FMW2</accession>
<dbReference type="InterPro" id="IPR006691">
    <property type="entry name" value="GyrA/parC_rep"/>
</dbReference>
<evidence type="ECO:0000256" key="3">
    <source>
        <dbReference type="ARBA" id="ARBA00022741"/>
    </source>
</evidence>
<gene>
    <name evidence="8 13" type="primary">gyrA</name>
    <name evidence="13" type="ORF">G3KMM_00112</name>
</gene>
<evidence type="ECO:0000313" key="14">
    <source>
        <dbReference type="Proteomes" id="UP001191004"/>
    </source>
</evidence>
<keyword evidence="10" id="KW-0175">Coiled coil</keyword>
<feature type="compositionally biased region" description="Basic and acidic residues" evidence="11">
    <location>
        <begin position="26"/>
        <end position="48"/>
    </location>
</feature>
<reference evidence="13 14" key="2">
    <citation type="journal article" date="2020" name="Cell Rep.">
        <title>Acquisition and Adaptation of Ultra-small Parasitic Reduced Genome Bacteria to Mammalian Hosts.</title>
        <authorList>
            <person name="McLean J.S."/>
            <person name="Bor B."/>
            <person name="Kerns K.A."/>
            <person name="Liu Q."/>
            <person name="To T.T."/>
            <person name="Solden L."/>
            <person name="Hendrickson E.L."/>
            <person name="Wrighton K."/>
            <person name="Shi W."/>
            <person name="He X."/>
        </authorList>
    </citation>
    <scope>NUCLEOTIDE SEQUENCE [LARGE SCALE GENOMIC DNA]</scope>
    <source>
        <strain evidence="13 14">TM7_KMM_G3_1_HOT_351</strain>
    </source>
</reference>
<dbReference type="Gene3D" id="2.120.10.90">
    <property type="entry name" value="DNA gyrase/topoisomerase IV, subunit A, C-terminal"/>
    <property type="match status" value="1"/>
</dbReference>
<name>A0ABY0FMW2_9BACT</name>
<evidence type="ECO:0000256" key="10">
    <source>
        <dbReference type="SAM" id="Coils"/>
    </source>
</evidence>
<evidence type="ECO:0000256" key="5">
    <source>
        <dbReference type="ARBA" id="ARBA00023029"/>
    </source>
</evidence>
<dbReference type="NCBIfam" id="NF004043">
    <property type="entry name" value="PRK05560.1"/>
    <property type="match status" value="1"/>
</dbReference>
<dbReference type="Pfam" id="PF03989">
    <property type="entry name" value="DNA_gyraseA_C"/>
    <property type="match status" value="6"/>
</dbReference>
<dbReference type="EC" id="5.6.2.2" evidence="8"/>
<dbReference type="PANTHER" id="PTHR43493">
    <property type="entry name" value="DNA GYRASE/TOPOISOMERASE SUBUNIT A"/>
    <property type="match status" value="1"/>
</dbReference>
<dbReference type="SUPFAM" id="SSF101904">
    <property type="entry name" value="GyrA/ParC C-terminal domain-like"/>
    <property type="match status" value="1"/>
</dbReference>
<proteinExistence type="inferred from homology"/>
<dbReference type="InterPro" id="IPR050220">
    <property type="entry name" value="Type_II_DNA_Topoisomerases"/>
</dbReference>
<comment type="catalytic activity">
    <reaction evidence="1 8 9">
        <text>ATP-dependent breakage, passage and rejoining of double-stranded DNA.</text>
        <dbReference type="EC" id="5.6.2.2"/>
    </reaction>
</comment>
<dbReference type="Gene3D" id="1.10.268.10">
    <property type="entry name" value="Topoisomerase, domain 3"/>
    <property type="match status" value="1"/>
</dbReference>
<comment type="miscellaneous">
    <text evidence="8">Few gyrases are as efficient as E.coli at forming negative supercoils. Not all organisms have 2 type II topoisomerases; in organisms with a single type II topoisomerase this enzyme also has to decatenate newly replicated chromosomes.</text>
</comment>
<keyword evidence="8" id="KW-0963">Cytoplasm</keyword>
<organism evidence="13 14">
    <name type="scientific">Candidatus Nanosyncoccus nanoralicus</name>
    <dbReference type="NCBI Taxonomy" id="2171996"/>
    <lineage>
        <taxon>Bacteria</taxon>
        <taxon>Candidatus Saccharimonadota</taxon>
        <taxon>Candidatus Nanosyncoccalia</taxon>
        <taxon>Candidatus Nanosyncoccales</taxon>
        <taxon>Candidatus Nanosyncoccaceae</taxon>
        <taxon>Candidatus Nanosyncoccus</taxon>
    </lineage>
</organism>
<evidence type="ECO:0000256" key="7">
    <source>
        <dbReference type="ARBA" id="ARBA00023235"/>
    </source>
</evidence>
<dbReference type="InterPro" id="IPR013760">
    <property type="entry name" value="Topo_IIA-like_dom_sf"/>
</dbReference>
<comment type="function">
    <text evidence="8">A type II topoisomerase that negatively supercoils closed circular double-stranded (ds) DNA in an ATP-dependent manner to modulate DNA topology and maintain chromosomes in an underwound state. Negative supercoiling favors strand separation, and DNA replication, transcription, recombination and repair, all of which involve strand separation. Also able to catalyze the interconversion of other topological isomers of dsDNA rings, including catenanes and knotted rings. Type II topoisomerases break and join 2 DNA strands simultaneously in an ATP-dependent manner.</text>
</comment>
<comment type="subcellular location">
    <subcellularLocation>
        <location evidence="8">Cytoplasm</location>
    </subcellularLocation>
</comment>
<feature type="compositionally biased region" description="Basic and acidic residues" evidence="11">
    <location>
        <begin position="1"/>
        <end position="17"/>
    </location>
</feature>
<feature type="domain" description="Topo IIA-type catalytic" evidence="12">
    <location>
        <begin position="108"/>
        <end position="572"/>
    </location>
</feature>
<evidence type="ECO:0000256" key="8">
    <source>
        <dbReference type="HAMAP-Rule" id="MF_01897"/>
    </source>
</evidence>
<dbReference type="NCBIfam" id="TIGR01063">
    <property type="entry name" value="gyrA"/>
    <property type="match status" value="1"/>
</dbReference>
<dbReference type="GO" id="GO:0016853">
    <property type="term" value="F:isomerase activity"/>
    <property type="evidence" value="ECO:0007669"/>
    <property type="project" value="UniProtKB-KW"/>
</dbReference>
<keyword evidence="4 8" id="KW-0067">ATP-binding</keyword>
<feature type="active site" description="O-(5'-phospho-DNA)-tyrosine intermediate" evidence="8 9">
    <location>
        <position position="196"/>
    </location>
</feature>
<sequence>MKENKNNPENLDNEKVSKVGGVPDATDDKGVDETMGKTPDLKEKRLEADENEVDETEETEAGETEEDVHVGGLTARRAEDGVEELTVENVMEDSFLRYSMSVIIDRALPDVRDGLKPVHRRILYAMYKNGWKAPHATVKSARIVGEVMGKYHPHGDSSIYDAMVNLAQPWKMRYTLVEGQGNFGSMDGDDPAASRYTEARMDKVGAELLSDIEKETVDFRDNFDGTEKEPVVLPAALPNILLNGQMGIAVGMATNIPPHNLGEVVDATVSLIDNPDATLDDLLKHVKGPDFPTGAEVYGGAPMKQAYATGKGSVTIRAIADIEERKNGRFNIVITEVPYGMSKESFIEKVRQLVLDKKMTHIADARDESARGKIRVVVELKKDAYPKKILNQLYKMTDLQTTFHYNVLALVNGIQPRIMGLKEILAEFIKHRQKVIRRRMEYDLRKAKERAHILEGLKIALDNIDEVIKTIRESYDDADKRLMERFGLSEIQAAAILAMQLRRLQGLERDKIEAELQELMAMIAKYEEILADEAKVLAVVKDELLAMKEKYGDKRRSKVFNHELGKFSEEELIPEEESVVLLTAENYIKRVSQTDFHRQNRGGKGKRGMTTKEEDVISQIITANSHDFLYFFTSQGRIFKMKAYEVPQASLTAKGTAAVNLLNMHPDEKITEIIKHSDGIDPETGYLFMATKKGTIKKTETKNYMNVRSNGLITIKLDPGDELKWVKATTGKNDIIISTSAGQAIRFNEEDVRAMGRSAMGVRGIRLRPKDEVVGMDVVTDPKQTLIAVSANGYGKATLVSNFPTHKRGGVGIKVASVTEKTGPIVAVHTLDPEASEVIMMSSLGQAIRVAVKDIPVLGRATQGVRIMRLADDDTVASLGIVLPEDKEEESEEEE</sequence>
<dbReference type="CDD" id="cd00187">
    <property type="entry name" value="TOP4c"/>
    <property type="match status" value="1"/>
</dbReference>
<keyword evidence="7 8" id="KW-0413">Isomerase</keyword>
<dbReference type="PANTHER" id="PTHR43493:SF5">
    <property type="entry name" value="DNA GYRASE SUBUNIT A, CHLOROPLASTIC_MITOCHONDRIAL"/>
    <property type="match status" value="1"/>
</dbReference>
<dbReference type="InterPro" id="IPR035516">
    <property type="entry name" value="Gyrase/topoIV_suA_C"/>
</dbReference>
<dbReference type="InterPro" id="IPR013758">
    <property type="entry name" value="Topo_IIA_A/C_ab"/>
</dbReference>
<dbReference type="InterPro" id="IPR013757">
    <property type="entry name" value="Topo_IIA_A_a_sf"/>
</dbReference>
<keyword evidence="14" id="KW-1185">Reference proteome</keyword>
<evidence type="ECO:0000256" key="4">
    <source>
        <dbReference type="ARBA" id="ARBA00022840"/>
    </source>
</evidence>
<dbReference type="SMART" id="SM00434">
    <property type="entry name" value="TOP4c"/>
    <property type="match status" value="1"/>
</dbReference>
<keyword evidence="3 8" id="KW-0547">Nucleotide-binding</keyword>
<feature type="compositionally biased region" description="Acidic residues" evidence="11">
    <location>
        <begin position="49"/>
        <end position="66"/>
    </location>
</feature>
<dbReference type="NCBIfam" id="NF004044">
    <property type="entry name" value="PRK05561.1"/>
    <property type="match status" value="1"/>
</dbReference>
<dbReference type="Proteomes" id="UP001191004">
    <property type="component" value="Unassembled WGS sequence"/>
</dbReference>
<evidence type="ECO:0000256" key="9">
    <source>
        <dbReference type="PROSITE-ProRule" id="PRU01384"/>
    </source>
</evidence>
<dbReference type="Pfam" id="PF00521">
    <property type="entry name" value="DNA_topoisoIV"/>
    <property type="match status" value="1"/>
</dbReference>
<dbReference type="Gene3D" id="3.90.199.10">
    <property type="entry name" value="Topoisomerase II, domain 5"/>
    <property type="match status" value="1"/>
</dbReference>
<protein>
    <recommendedName>
        <fullName evidence="8">DNA gyrase subunit A</fullName>
        <ecNumber evidence="8">5.6.2.2</ecNumber>
    </recommendedName>
</protein>
<dbReference type="SUPFAM" id="SSF56719">
    <property type="entry name" value="Type II DNA topoisomerase"/>
    <property type="match status" value="1"/>
</dbReference>
<evidence type="ECO:0000256" key="6">
    <source>
        <dbReference type="ARBA" id="ARBA00023125"/>
    </source>
</evidence>
<evidence type="ECO:0000256" key="11">
    <source>
        <dbReference type="SAM" id="MobiDB-lite"/>
    </source>
</evidence>
<keyword evidence="6 8" id="KW-0238">DNA-binding</keyword>
<dbReference type="InterPro" id="IPR005743">
    <property type="entry name" value="GyrA"/>
</dbReference>
<evidence type="ECO:0000256" key="2">
    <source>
        <dbReference type="ARBA" id="ARBA00008263"/>
    </source>
</evidence>
<dbReference type="InterPro" id="IPR002205">
    <property type="entry name" value="Topo_IIA_dom_A"/>
</dbReference>
<comment type="similarity">
    <text evidence="2 8">Belongs to the type II topoisomerase GyrA/ParC subunit family.</text>
</comment>
<feature type="coiled-coil region" evidence="10">
    <location>
        <begin position="497"/>
        <end position="529"/>
    </location>
</feature>
<dbReference type="EMBL" id="PRLL01000002">
    <property type="protein sequence ID" value="RYC73888.1"/>
    <property type="molecule type" value="Genomic_DNA"/>
</dbReference>